<dbReference type="InterPro" id="IPR032801">
    <property type="entry name" value="PXL2A/B/C"/>
</dbReference>
<feature type="region of interest" description="Disordered" evidence="1">
    <location>
        <begin position="18"/>
        <end position="47"/>
    </location>
</feature>
<dbReference type="Gene3D" id="3.40.30.10">
    <property type="entry name" value="Glutaredoxin"/>
    <property type="match status" value="1"/>
</dbReference>
<dbReference type="InterPro" id="IPR036249">
    <property type="entry name" value="Thioredoxin-like_sf"/>
</dbReference>
<protein>
    <recommendedName>
        <fullName evidence="4">Alkyl hydroperoxide reductase subunit C/ Thiol specific antioxidant domain-containing protein</fullName>
    </recommendedName>
</protein>
<name>A0A9P9DWM2_9HYPO</name>
<dbReference type="OrthoDB" id="40334at2759"/>
<organism evidence="2 3">
    <name type="scientific">Dactylonectria estremocensis</name>
    <dbReference type="NCBI Taxonomy" id="1079267"/>
    <lineage>
        <taxon>Eukaryota</taxon>
        <taxon>Fungi</taxon>
        <taxon>Dikarya</taxon>
        <taxon>Ascomycota</taxon>
        <taxon>Pezizomycotina</taxon>
        <taxon>Sordariomycetes</taxon>
        <taxon>Hypocreomycetidae</taxon>
        <taxon>Hypocreales</taxon>
        <taxon>Nectriaceae</taxon>
        <taxon>Dactylonectria</taxon>
    </lineage>
</organism>
<evidence type="ECO:0000256" key="1">
    <source>
        <dbReference type="SAM" id="MobiDB-lite"/>
    </source>
</evidence>
<reference evidence="2" key="1">
    <citation type="journal article" date="2021" name="Nat. Commun.">
        <title>Genetic determinants of endophytism in the Arabidopsis root mycobiome.</title>
        <authorList>
            <person name="Mesny F."/>
            <person name="Miyauchi S."/>
            <person name="Thiergart T."/>
            <person name="Pickel B."/>
            <person name="Atanasova L."/>
            <person name="Karlsson M."/>
            <person name="Huettel B."/>
            <person name="Barry K.W."/>
            <person name="Haridas S."/>
            <person name="Chen C."/>
            <person name="Bauer D."/>
            <person name="Andreopoulos W."/>
            <person name="Pangilinan J."/>
            <person name="LaButti K."/>
            <person name="Riley R."/>
            <person name="Lipzen A."/>
            <person name="Clum A."/>
            <person name="Drula E."/>
            <person name="Henrissat B."/>
            <person name="Kohler A."/>
            <person name="Grigoriev I.V."/>
            <person name="Martin F.M."/>
            <person name="Hacquard S."/>
        </authorList>
    </citation>
    <scope>NUCLEOTIDE SEQUENCE</scope>
    <source>
        <strain evidence="2">MPI-CAGE-AT-0021</strain>
    </source>
</reference>
<dbReference type="Pfam" id="PF13911">
    <property type="entry name" value="AhpC-TSA_2"/>
    <property type="match status" value="1"/>
</dbReference>
<keyword evidence="3" id="KW-1185">Reference proteome</keyword>
<dbReference type="SUPFAM" id="SSF52833">
    <property type="entry name" value="Thioredoxin-like"/>
    <property type="match status" value="1"/>
</dbReference>
<proteinExistence type="predicted"/>
<accession>A0A9P9DWM2</accession>
<dbReference type="AlphaFoldDB" id="A0A9P9DWM2"/>
<dbReference type="Proteomes" id="UP000717696">
    <property type="component" value="Unassembled WGS sequence"/>
</dbReference>
<sequence>MFSSLTTKLALKKAGLPSDILDFSSGPAREPNKLRKKPPSNLDELDNDNGASWSGWMSVKSLPLSVQPWLSPTPPPVGVSRVPGIGDKAPLDPEKRVVFAGGRRVLLVFLRCVGCAFAQKTFLNLRTLANRHGEALACIAVSHSSEQATKKWVDMLGGAWSVRVVIDEDRALYAAWGLGLGSMWYLFNPTTQMQGWKEKGWLGDEVAGAIQRTGIKEKPISSTAGPEGEDEGDGPTTIMGNKWQEAGAFAVDGTGTVIWGGKALRADDGCHIDEVAVRNRCSICLLLASPEIAEVLKLPSGTPVLYFPEKTPDSKSVTSISLLAASTHVALKSIKSGNMTASAPVCLAIRSSVLP</sequence>
<comment type="caution">
    <text evidence="2">The sequence shown here is derived from an EMBL/GenBank/DDBJ whole genome shotgun (WGS) entry which is preliminary data.</text>
</comment>
<gene>
    <name evidence="2" type="ORF">B0J13DRAFT_627946</name>
</gene>
<evidence type="ECO:0008006" key="4">
    <source>
        <dbReference type="Google" id="ProtNLM"/>
    </source>
</evidence>
<evidence type="ECO:0000313" key="2">
    <source>
        <dbReference type="EMBL" id="KAH7126357.1"/>
    </source>
</evidence>
<dbReference type="PANTHER" id="PTHR42336">
    <property type="entry name" value="THIOREDOXIN DOMAIN-CONTAINING PROTEIN-RELATED"/>
    <property type="match status" value="1"/>
</dbReference>
<evidence type="ECO:0000313" key="3">
    <source>
        <dbReference type="Proteomes" id="UP000717696"/>
    </source>
</evidence>
<dbReference type="EMBL" id="JAGMUU010000023">
    <property type="protein sequence ID" value="KAH7126357.1"/>
    <property type="molecule type" value="Genomic_DNA"/>
</dbReference>
<dbReference type="PANTHER" id="PTHR42336:SF1">
    <property type="entry name" value="ALKYL HYDROPEROXIDE REDUCTASE SUBUNIT C_ THIOL SPECIFIC ANTIOXIDANT DOMAIN-CONTAINING PROTEIN"/>
    <property type="match status" value="1"/>
</dbReference>